<protein>
    <submittedName>
        <fullName evidence="1">Uncharacterized protein</fullName>
    </submittedName>
</protein>
<evidence type="ECO:0000313" key="2">
    <source>
        <dbReference type="Proteomes" id="UP000223606"/>
    </source>
</evidence>
<sequence>MHLLDGMFIVKECHVVGRPMTHKLNSKMNTPKESPETLTIEMRISKRYHIEVFQPAEAL</sequence>
<proteinExistence type="predicted"/>
<keyword evidence="2" id="KW-1185">Reference proteome</keyword>
<dbReference type="KEGG" id="hdi:HDIA_0803"/>
<dbReference type="Proteomes" id="UP000223606">
    <property type="component" value="Chromosome 1"/>
</dbReference>
<gene>
    <name evidence="1" type="ORF">HDIA_0803</name>
</gene>
<organism evidence="1 2">
    <name type="scientific">Hartmannibacter diazotrophicus</name>
    <dbReference type="NCBI Taxonomy" id="1482074"/>
    <lineage>
        <taxon>Bacteria</taxon>
        <taxon>Pseudomonadati</taxon>
        <taxon>Pseudomonadota</taxon>
        <taxon>Alphaproteobacteria</taxon>
        <taxon>Hyphomicrobiales</taxon>
        <taxon>Pleomorphomonadaceae</taxon>
        <taxon>Hartmannibacter</taxon>
    </lineage>
</organism>
<evidence type="ECO:0000313" key="1">
    <source>
        <dbReference type="EMBL" id="SON54344.1"/>
    </source>
</evidence>
<dbReference type="EMBL" id="LT960614">
    <property type="protein sequence ID" value="SON54344.1"/>
    <property type="molecule type" value="Genomic_DNA"/>
</dbReference>
<dbReference type="AlphaFoldDB" id="A0A2C9D275"/>
<accession>A0A2C9D275</accession>
<name>A0A2C9D275_9HYPH</name>
<reference evidence="2" key="1">
    <citation type="submission" date="2017-09" db="EMBL/GenBank/DDBJ databases">
        <title>Genome sequence of Nannocystis excedens DSM 71.</title>
        <authorList>
            <person name="Blom J."/>
        </authorList>
    </citation>
    <scope>NUCLEOTIDE SEQUENCE [LARGE SCALE GENOMIC DNA]</scope>
    <source>
        <strain evidence="2">type strain: E19</strain>
    </source>
</reference>